<evidence type="ECO:0000256" key="4">
    <source>
        <dbReference type="ARBA" id="ARBA00023002"/>
    </source>
</evidence>
<evidence type="ECO:0000313" key="7">
    <source>
        <dbReference type="EMBL" id="NOL43179.1"/>
    </source>
</evidence>
<evidence type="ECO:0000313" key="8">
    <source>
        <dbReference type="Proteomes" id="UP000534306"/>
    </source>
</evidence>
<evidence type="ECO:0000256" key="3">
    <source>
        <dbReference type="ARBA" id="ARBA00022630"/>
    </source>
</evidence>
<dbReference type="InterPro" id="IPR006076">
    <property type="entry name" value="FAD-dep_OxRdtase"/>
</dbReference>
<reference evidence="6 9" key="2">
    <citation type="submission" date="2020-08" db="EMBL/GenBank/DDBJ databases">
        <title>Sequencing the genomes of 1000 actinobacteria strains.</title>
        <authorList>
            <person name="Klenk H.-P."/>
        </authorList>
    </citation>
    <scope>NUCLEOTIDE SEQUENCE [LARGE SCALE GENOMIC DNA]</scope>
    <source>
        <strain evidence="6 9">DSM 15626</strain>
    </source>
</reference>
<dbReference type="EMBL" id="JABJRC010000006">
    <property type="protein sequence ID" value="NOL43179.1"/>
    <property type="molecule type" value="Genomic_DNA"/>
</dbReference>
<comment type="similarity">
    <text evidence="2">Belongs to the DadA oxidoreductase family.</text>
</comment>
<dbReference type="GO" id="GO:0016491">
    <property type="term" value="F:oxidoreductase activity"/>
    <property type="evidence" value="ECO:0007669"/>
    <property type="project" value="UniProtKB-KW"/>
</dbReference>
<dbReference type="RefSeq" id="WP_171675973.1">
    <property type="nucleotide sequence ID" value="NZ_BAAAGT010000016.1"/>
</dbReference>
<evidence type="ECO:0000259" key="5">
    <source>
        <dbReference type="Pfam" id="PF01266"/>
    </source>
</evidence>
<comment type="cofactor">
    <cofactor evidence="1">
        <name>FAD</name>
        <dbReference type="ChEBI" id="CHEBI:57692"/>
    </cofactor>
</comment>
<dbReference type="Gene3D" id="3.30.9.10">
    <property type="entry name" value="D-Amino Acid Oxidase, subunit A, domain 2"/>
    <property type="match status" value="1"/>
</dbReference>
<dbReference type="NCBIfam" id="TIGR03364">
    <property type="entry name" value="HpnW_proposed"/>
    <property type="match status" value="1"/>
</dbReference>
<dbReference type="PANTHER" id="PTHR13847">
    <property type="entry name" value="SARCOSINE DEHYDROGENASE-RELATED"/>
    <property type="match status" value="1"/>
</dbReference>
<proteinExistence type="inferred from homology"/>
<keyword evidence="8" id="KW-1185">Reference proteome</keyword>
<evidence type="ECO:0000256" key="1">
    <source>
        <dbReference type="ARBA" id="ARBA00001974"/>
    </source>
</evidence>
<dbReference type="Pfam" id="PF01266">
    <property type="entry name" value="DAO"/>
    <property type="match status" value="1"/>
</dbReference>
<name>A0A7Y4L2I4_9ACTN</name>
<dbReference type="PANTHER" id="PTHR13847:SF286">
    <property type="entry name" value="D-AMINO ACID DEHYDROGENASE"/>
    <property type="match status" value="1"/>
</dbReference>
<dbReference type="Proteomes" id="UP000553957">
    <property type="component" value="Unassembled WGS sequence"/>
</dbReference>
<keyword evidence="4" id="KW-0560">Oxidoreductase</keyword>
<dbReference type="Proteomes" id="UP000534306">
    <property type="component" value="Unassembled WGS sequence"/>
</dbReference>
<feature type="domain" description="FAD dependent oxidoreductase" evidence="5">
    <location>
        <begin position="2"/>
        <end position="358"/>
    </location>
</feature>
<evidence type="ECO:0000256" key="2">
    <source>
        <dbReference type="ARBA" id="ARBA00009410"/>
    </source>
</evidence>
<gene>
    <name evidence="6" type="ORF">HNR71_007058</name>
    <name evidence="7" type="ORF">HPO96_23320</name>
</gene>
<dbReference type="AlphaFoldDB" id="A0A7Y4L2I4"/>
<dbReference type="InterPro" id="IPR036188">
    <property type="entry name" value="FAD/NAD-bd_sf"/>
</dbReference>
<sequence>MRVVVVGGGVLGTMHAREAVRRGHDVLQLEREDEARGASVRNFGLVWVSGRADGAEIEVAQRARDLWAEIPGISFRPHGSLTVCRTDAELAVAKEAAARPDAARRGFQVLDTEQTRARNPAVRGELQGALWCERDAIVEPREVLPALRQELAKSGRYRFLGGREVRTVDSGEITDDHQETHAADLVLLCTGAWRSGLIRELTEDLPVRRVRLQMMQTAPLGETLTTAVADADSFRYYPAYAGPALAGLEPQATVAADNAMQLLMVQRTCGGLTIGDTHEYAEPFGFDVRSDPYDYLTGTVEQILGRPMPKIVRRWAGVYSQSTSAEIVIRRKVATGVQLVTGPGGRGMTMSPAIAEATFEELDG</sequence>
<protein>
    <submittedName>
        <fullName evidence="6">FAD dependent oxidoreductase TIGR03364</fullName>
    </submittedName>
    <submittedName>
        <fullName evidence="7">TIGR03364 family FAD-dependent oxidoreductase</fullName>
    </submittedName>
</protein>
<evidence type="ECO:0000313" key="9">
    <source>
        <dbReference type="Proteomes" id="UP000553957"/>
    </source>
</evidence>
<dbReference type="SUPFAM" id="SSF51905">
    <property type="entry name" value="FAD/NAD(P)-binding domain"/>
    <property type="match status" value="1"/>
</dbReference>
<accession>A0A7Y4L2I4</accession>
<reference evidence="7 8" key="1">
    <citation type="submission" date="2020-05" db="EMBL/GenBank/DDBJ databases">
        <title>Genome sequence of Kribbella sandramycini ATCC 39419.</title>
        <authorList>
            <person name="Maclea K.S."/>
            <person name="Fair J.L."/>
        </authorList>
    </citation>
    <scope>NUCLEOTIDE SEQUENCE [LARGE SCALE GENOMIC DNA]</scope>
    <source>
        <strain evidence="7 8">ATCC 39419</strain>
    </source>
</reference>
<dbReference type="EMBL" id="JACHKF010000001">
    <property type="protein sequence ID" value="MBB6571421.1"/>
    <property type="molecule type" value="Genomic_DNA"/>
</dbReference>
<evidence type="ECO:0000313" key="6">
    <source>
        <dbReference type="EMBL" id="MBB6571421.1"/>
    </source>
</evidence>
<comment type="caution">
    <text evidence="7">The sequence shown here is derived from an EMBL/GenBank/DDBJ whole genome shotgun (WGS) entry which is preliminary data.</text>
</comment>
<dbReference type="GO" id="GO:0005737">
    <property type="term" value="C:cytoplasm"/>
    <property type="evidence" value="ECO:0007669"/>
    <property type="project" value="TreeGrafter"/>
</dbReference>
<organism evidence="7 8">
    <name type="scientific">Kribbella sandramycini</name>
    <dbReference type="NCBI Taxonomy" id="60450"/>
    <lineage>
        <taxon>Bacteria</taxon>
        <taxon>Bacillati</taxon>
        <taxon>Actinomycetota</taxon>
        <taxon>Actinomycetes</taxon>
        <taxon>Propionibacteriales</taxon>
        <taxon>Kribbellaceae</taxon>
        <taxon>Kribbella</taxon>
    </lineage>
</organism>
<dbReference type="Gene3D" id="3.50.50.60">
    <property type="entry name" value="FAD/NAD(P)-binding domain"/>
    <property type="match status" value="1"/>
</dbReference>
<keyword evidence="3" id="KW-0285">Flavoprotein</keyword>
<dbReference type="InterPro" id="IPR017741">
    <property type="entry name" value="FAD-dependent_OxRdtase_HpnW"/>
</dbReference>